<keyword evidence="4" id="KW-0677">Repeat</keyword>
<keyword evidence="3" id="KW-0732">Signal</keyword>
<dbReference type="RefSeq" id="WP_111446677.1">
    <property type="nucleotide sequence ID" value="NZ_QKZK01000030.1"/>
</dbReference>
<evidence type="ECO:0000256" key="8">
    <source>
        <dbReference type="PIRSR" id="PIRSR611782-2"/>
    </source>
</evidence>
<dbReference type="SMART" id="SM00228">
    <property type="entry name" value="PDZ"/>
    <property type="match status" value="2"/>
</dbReference>
<dbReference type="Gene3D" id="2.40.10.120">
    <property type="match status" value="1"/>
</dbReference>
<evidence type="ECO:0000259" key="9">
    <source>
        <dbReference type="PROSITE" id="PS50106"/>
    </source>
</evidence>
<name>A0A2W7MY68_9BACT</name>
<sequence length="488" mass="52619">MMTKKTLFTFAIALLGAVVGVYTYSKIVGPQKQIIISEQPAVARYASMDQASGGYPDLTIAAERSVNAVVHVKVKAKATTQEYSSGDPFYDFFFGPRRGMTPQQEQPRVGFGSGVIISADGYIITNNHVIDGADEMEVVLNDRRSFDAKLVGKDPTTDIALLKVDAKDLQFLNYGDSDALKVGEWVIAVGNPFNLTSTVTAGIVSAKSRSINIIANQNQSLGIEAFIQTDAAVNPGNSGGALVNTRGELVGINTAIASQTGSYSGYSFAVPISIAAKVVNDLKEFGVVQRALLGVSIRDIDRALAEEKGIDKIEGVYVAGVNINSAAKEADIEEGDIILSVNNEKVNSVPELQEKISRHRPGDKVTIKVKRSGKEKQFTVTLRNSDGSTSLIKQEDVNMILGARLKELTSNEKQSMQIRSGIRIESLDNGKLKSSGIREGMIITQANRVLINSVEDFRRVVASANDGLFITGVYPNGRVEYYAINLSN</sequence>
<evidence type="ECO:0000256" key="3">
    <source>
        <dbReference type="ARBA" id="ARBA00022729"/>
    </source>
</evidence>
<dbReference type="Gene3D" id="2.30.42.10">
    <property type="match status" value="2"/>
</dbReference>
<evidence type="ECO:0000256" key="2">
    <source>
        <dbReference type="ARBA" id="ARBA00022670"/>
    </source>
</evidence>
<accession>A0A2W7MY68</accession>
<protein>
    <submittedName>
        <fullName evidence="10">Do/DeqQ family serine protease</fullName>
    </submittedName>
</protein>
<evidence type="ECO:0000313" key="11">
    <source>
        <dbReference type="Proteomes" id="UP000249239"/>
    </source>
</evidence>
<dbReference type="InterPro" id="IPR036034">
    <property type="entry name" value="PDZ_sf"/>
</dbReference>
<dbReference type="GO" id="GO:0004252">
    <property type="term" value="F:serine-type endopeptidase activity"/>
    <property type="evidence" value="ECO:0007669"/>
    <property type="project" value="InterPro"/>
</dbReference>
<keyword evidence="11" id="KW-1185">Reference proteome</keyword>
<feature type="active site" description="Charge relay system" evidence="7">
    <location>
        <position position="238"/>
    </location>
</feature>
<evidence type="ECO:0000256" key="1">
    <source>
        <dbReference type="ARBA" id="ARBA00010541"/>
    </source>
</evidence>
<reference evidence="10 11" key="1">
    <citation type="submission" date="2018-06" db="EMBL/GenBank/DDBJ databases">
        <title>Genomic Encyclopedia of Archaeal and Bacterial Type Strains, Phase II (KMG-II): from individual species to whole genera.</title>
        <authorList>
            <person name="Goeker M."/>
        </authorList>
    </citation>
    <scope>NUCLEOTIDE SEQUENCE [LARGE SCALE GENOMIC DNA]</scope>
    <source>
        <strain evidence="10 11">DSM 6779</strain>
    </source>
</reference>
<dbReference type="GO" id="GO:0006508">
    <property type="term" value="P:proteolysis"/>
    <property type="evidence" value="ECO:0007669"/>
    <property type="project" value="UniProtKB-KW"/>
</dbReference>
<comment type="similarity">
    <text evidence="1">Belongs to the peptidase S1C family.</text>
</comment>
<evidence type="ECO:0000256" key="5">
    <source>
        <dbReference type="ARBA" id="ARBA00022801"/>
    </source>
</evidence>
<dbReference type="PANTHER" id="PTHR22939">
    <property type="entry name" value="SERINE PROTEASE FAMILY S1C HTRA-RELATED"/>
    <property type="match status" value="1"/>
</dbReference>
<keyword evidence="5" id="KW-0378">Hydrolase</keyword>
<dbReference type="InterPro" id="IPR001940">
    <property type="entry name" value="Peptidase_S1C"/>
</dbReference>
<dbReference type="PRINTS" id="PR00834">
    <property type="entry name" value="PROTEASES2C"/>
</dbReference>
<dbReference type="AlphaFoldDB" id="A0A2W7MY68"/>
<dbReference type="SUPFAM" id="SSF50156">
    <property type="entry name" value="PDZ domain-like"/>
    <property type="match status" value="1"/>
</dbReference>
<evidence type="ECO:0000256" key="4">
    <source>
        <dbReference type="ARBA" id="ARBA00022737"/>
    </source>
</evidence>
<dbReference type="InterPro" id="IPR011782">
    <property type="entry name" value="Pept_S1C_Do"/>
</dbReference>
<comment type="caution">
    <text evidence="10">The sequence shown here is derived from an EMBL/GenBank/DDBJ whole genome shotgun (WGS) entry which is preliminary data.</text>
</comment>
<proteinExistence type="inferred from homology"/>
<evidence type="ECO:0000256" key="7">
    <source>
        <dbReference type="PIRSR" id="PIRSR611782-1"/>
    </source>
</evidence>
<keyword evidence="2 10" id="KW-0645">Protease</keyword>
<dbReference type="EMBL" id="QKZK01000030">
    <property type="protein sequence ID" value="PZX12770.1"/>
    <property type="molecule type" value="Genomic_DNA"/>
</dbReference>
<gene>
    <name evidence="10" type="ORF">LX69_02861</name>
</gene>
<dbReference type="Pfam" id="PF13365">
    <property type="entry name" value="Trypsin_2"/>
    <property type="match status" value="1"/>
</dbReference>
<dbReference type="NCBIfam" id="TIGR02037">
    <property type="entry name" value="degP_htrA_DO"/>
    <property type="match status" value="1"/>
</dbReference>
<feature type="active site" description="Charge relay system" evidence="7">
    <location>
        <position position="128"/>
    </location>
</feature>
<evidence type="ECO:0000313" key="10">
    <source>
        <dbReference type="EMBL" id="PZX12770.1"/>
    </source>
</evidence>
<dbReference type="SUPFAM" id="SSF50494">
    <property type="entry name" value="Trypsin-like serine proteases"/>
    <property type="match status" value="1"/>
</dbReference>
<feature type="binding site" evidence="8">
    <location>
        <begin position="236"/>
        <end position="238"/>
    </location>
    <ligand>
        <name>substrate</name>
    </ligand>
</feature>
<dbReference type="InterPro" id="IPR009003">
    <property type="entry name" value="Peptidase_S1_PA"/>
</dbReference>
<feature type="binding site" evidence="8">
    <location>
        <position position="158"/>
    </location>
    <ligand>
        <name>substrate</name>
    </ligand>
</feature>
<feature type="domain" description="PDZ" evidence="9">
    <location>
        <begin position="293"/>
        <end position="373"/>
    </location>
</feature>
<feature type="binding site" evidence="8">
    <location>
        <position position="128"/>
    </location>
    <ligand>
        <name>substrate</name>
    </ligand>
</feature>
<keyword evidence="6" id="KW-0720">Serine protease</keyword>
<organism evidence="10 11">
    <name type="scientific">Breznakibacter xylanolyticus</name>
    <dbReference type="NCBI Taxonomy" id="990"/>
    <lineage>
        <taxon>Bacteria</taxon>
        <taxon>Pseudomonadati</taxon>
        <taxon>Bacteroidota</taxon>
        <taxon>Bacteroidia</taxon>
        <taxon>Marinilabiliales</taxon>
        <taxon>Marinilabiliaceae</taxon>
        <taxon>Breznakibacter</taxon>
    </lineage>
</organism>
<feature type="active site" description="Charge relay system" evidence="7">
    <location>
        <position position="158"/>
    </location>
</feature>
<dbReference type="OrthoDB" id="9758917at2"/>
<evidence type="ECO:0000256" key="6">
    <source>
        <dbReference type="ARBA" id="ARBA00022825"/>
    </source>
</evidence>
<dbReference type="PROSITE" id="PS50106">
    <property type="entry name" value="PDZ"/>
    <property type="match status" value="1"/>
</dbReference>
<dbReference type="PANTHER" id="PTHR22939:SF129">
    <property type="entry name" value="SERINE PROTEASE HTRA2, MITOCHONDRIAL"/>
    <property type="match status" value="1"/>
</dbReference>
<dbReference type="Proteomes" id="UP000249239">
    <property type="component" value="Unassembled WGS sequence"/>
</dbReference>
<dbReference type="InterPro" id="IPR001478">
    <property type="entry name" value="PDZ"/>
</dbReference>
<dbReference type="Pfam" id="PF13180">
    <property type="entry name" value="PDZ_2"/>
    <property type="match status" value="1"/>
</dbReference>